<dbReference type="InterPro" id="IPR011989">
    <property type="entry name" value="ARM-like"/>
</dbReference>
<feature type="domain" description="DUF913" evidence="3">
    <location>
        <begin position="434"/>
        <end position="790"/>
    </location>
</feature>
<dbReference type="SUPFAM" id="SSF48371">
    <property type="entry name" value="ARM repeat"/>
    <property type="match status" value="1"/>
</dbReference>
<evidence type="ECO:0000256" key="1">
    <source>
        <dbReference type="SAM" id="MobiDB-lite"/>
    </source>
</evidence>
<organism evidence="4 5">
    <name type="scientific">Bifiguratus adelaidae</name>
    <dbReference type="NCBI Taxonomy" id="1938954"/>
    <lineage>
        <taxon>Eukaryota</taxon>
        <taxon>Fungi</taxon>
        <taxon>Fungi incertae sedis</taxon>
        <taxon>Mucoromycota</taxon>
        <taxon>Mucoromycotina</taxon>
        <taxon>Endogonomycetes</taxon>
        <taxon>Endogonales</taxon>
        <taxon>Endogonales incertae sedis</taxon>
        <taxon>Bifiguratus</taxon>
    </lineage>
</organism>
<dbReference type="Pfam" id="PF06012">
    <property type="entry name" value="DUF908"/>
    <property type="match status" value="1"/>
</dbReference>
<dbReference type="OrthoDB" id="8068875at2759"/>
<evidence type="ECO:0000259" key="2">
    <source>
        <dbReference type="Pfam" id="PF06012"/>
    </source>
</evidence>
<reference evidence="4 5" key="1">
    <citation type="journal article" date="2017" name="Mycologia">
        <title>Bifiguratus adelaidae, gen. et sp. nov., a new member of Mucoromycotina in endophytic and soil-dwelling habitats.</title>
        <authorList>
            <person name="Torres-Cruz T.J."/>
            <person name="Billingsley Tobias T.L."/>
            <person name="Almatruk M."/>
            <person name="Hesse C."/>
            <person name="Kuske C.R."/>
            <person name="Desiro A."/>
            <person name="Benucci G.M."/>
            <person name="Bonito G."/>
            <person name="Stajich J.E."/>
            <person name="Dunlap C."/>
            <person name="Arnold A.E."/>
            <person name="Porras-Alfaro A."/>
        </authorList>
    </citation>
    <scope>NUCLEOTIDE SEQUENCE [LARGE SCALE GENOMIC DNA]</scope>
    <source>
        <strain evidence="4 5">AZ0501</strain>
    </source>
</reference>
<dbReference type="AlphaFoldDB" id="A0A261XTI4"/>
<feature type="compositionally biased region" description="Polar residues" evidence="1">
    <location>
        <begin position="201"/>
        <end position="225"/>
    </location>
</feature>
<feature type="region of interest" description="Disordered" evidence="1">
    <location>
        <begin position="936"/>
        <end position="960"/>
    </location>
</feature>
<feature type="region of interest" description="Disordered" evidence="1">
    <location>
        <begin position="701"/>
        <end position="736"/>
    </location>
</feature>
<dbReference type="Gene3D" id="1.25.10.10">
    <property type="entry name" value="Leucine-rich Repeat Variant"/>
    <property type="match status" value="1"/>
</dbReference>
<dbReference type="InterPro" id="IPR010314">
    <property type="entry name" value="E3_Ub_ligase_DUF913"/>
</dbReference>
<gene>
    <name evidence="4" type="ORF">BZG36_05393</name>
</gene>
<feature type="compositionally biased region" description="Low complexity" evidence="1">
    <location>
        <begin position="937"/>
        <end position="951"/>
    </location>
</feature>
<proteinExistence type="predicted"/>
<feature type="domain" description="DUF908" evidence="2">
    <location>
        <begin position="77"/>
        <end position="373"/>
    </location>
</feature>
<dbReference type="Proteomes" id="UP000242875">
    <property type="component" value="Unassembled WGS sequence"/>
</dbReference>
<feature type="compositionally biased region" description="Polar residues" evidence="1">
    <location>
        <begin position="716"/>
        <end position="729"/>
    </location>
</feature>
<evidence type="ECO:0000313" key="5">
    <source>
        <dbReference type="Proteomes" id="UP000242875"/>
    </source>
</evidence>
<feature type="region of interest" description="Disordered" evidence="1">
    <location>
        <begin position="196"/>
        <end position="225"/>
    </location>
</feature>
<protein>
    <recommendedName>
        <fullName evidence="6">HECT-type E3 ubiquitin transferase</fullName>
    </recommendedName>
</protein>
<accession>A0A261XTI4</accession>
<dbReference type="Pfam" id="PF06025">
    <property type="entry name" value="DUF913"/>
    <property type="match status" value="1"/>
</dbReference>
<evidence type="ECO:0008006" key="6">
    <source>
        <dbReference type="Google" id="ProtNLM"/>
    </source>
</evidence>
<keyword evidence="5" id="KW-1185">Reference proteome</keyword>
<evidence type="ECO:0000313" key="4">
    <source>
        <dbReference type="EMBL" id="OZJ01676.1"/>
    </source>
</evidence>
<name>A0A261XTI4_9FUNG</name>
<evidence type="ECO:0000259" key="3">
    <source>
        <dbReference type="Pfam" id="PF06025"/>
    </source>
</evidence>
<sequence>MKIKKTPPRKLSPPSRPVRELIEKLQNAKEDELADILDAIKEWPFPRGDLYHWIGVLNRFDTILETTCNEHITRTTKDKRLVLGVLRFSRFLLENCTNRNQYSSYEHLDTLLRTSDWDILEADLRLLLRPAQRMSNQRALRTNFTISTDQIMALAHGWGSQNHDINLRSIALDDSDLPDITSTMSFQFYRTADEVTKDPRTASTNATSSQEPESSSVRPTSNGQSEGMILVPLNDIANSSESEPRLVHRLIDEYQVSTRAQFELIQKIRVALAWRHPQKRRQLLVIRLLAIAIMAHVVSESQAQSSVFMYEPDLISQIADVIHPESKVPLDVQTAALYALDGLARHRSKTSEILTSLNASANHGTLLYLLRKVATSIQEDNDEYPQDFLDALFAFIAYIIQTQTGGQMVMAAGIIPTLLSMIEAPSNKHVRDVTRVVSMLDSLVYGFSNSFSAFCNARGLDILVKRLEVETEYCEKFAAEQATAMDTSEEHTVAPAAQQPVVPHERISLLKAMHKFILHMMQASGTADGLRNLIDTTLPATLRRVISNAQVFGPSVYALAVNTMATFIHNEPTSLPILQEAGLSQAFLKSVKADIPAHVDVASAIPNAFGAICLNSQGLEAFNEEKPIGDFFRIFTSKEHVRSLNEGDAAPLLGAAIDELIRHHPSLKGDVYDAVINMLKSLNEMGKIENRRPDDIDCALAREGDKETDSKVDRMSPSNDEQDPTTASRNSDRKLKSNDFKDSTFVQHIEVCGRFLEGLLQNSSHAKEFLKQGGVSLILDLYQSPLLPYDFASTLPFNALGHLLRTLAEVNSVLVVHEIIHRLSNEFKRKNRLLEEETQASVVMDIITTEDDEAKYAVANESFRHLITLWSYIYLWDATCNMPIFSHGKAGLPVLQEVLAPSSDDILGKIGHLQRVAFFESALLQKLVPKEWKTAASQSSTTSTDQSVQSDIVTSPADQSMSRQANVKSVSQWKNFQYYKHLLFHINKGISPLFANILRMAITRRSVDSNLRRQGYRVAEVIGALMKDHLTWRRPKLLGDSAPYYAYLALSVGCITTTMLDDRSAAGLVTTLA</sequence>
<comment type="caution">
    <text evidence="4">The sequence shown here is derived from an EMBL/GenBank/DDBJ whole genome shotgun (WGS) entry which is preliminary data.</text>
</comment>
<dbReference type="InterPro" id="IPR016024">
    <property type="entry name" value="ARM-type_fold"/>
</dbReference>
<feature type="compositionally biased region" description="Basic and acidic residues" evidence="1">
    <location>
        <begin position="701"/>
        <end position="714"/>
    </location>
</feature>
<feature type="non-terminal residue" evidence="4">
    <location>
        <position position="1073"/>
    </location>
</feature>
<dbReference type="EMBL" id="MVBO01000267">
    <property type="protein sequence ID" value="OZJ01676.1"/>
    <property type="molecule type" value="Genomic_DNA"/>
</dbReference>
<dbReference type="InterPro" id="IPR010309">
    <property type="entry name" value="E3_Ub_ligase_DUF908"/>
</dbReference>